<evidence type="ECO:0000256" key="4">
    <source>
        <dbReference type="PROSITE-ProRule" id="PRU01360"/>
    </source>
</evidence>
<evidence type="ECO:0000256" key="1">
    <source>
        <dbReference type="ARBA" id="ARBA00009810"/>
    </source>
</evidence>
<evidence type="ECO:0000313" key="10">
    <source>
        <dbReference type="Proteomes" id="UP000825360"/>
    </source>
</evidence>
<sequence length="730" mass="80421">MFRFTPIALILLTIGSQSQAAGNNDTDAPAEQKVDLETVQVRGRRLVMETGYKAERSDITGVNTSILDTPYSIDTVTKQQLEDKQPHMLEDALVGISGLHQGNNMAGTLDAVVKRGYGGNRDHSVMRNGVESTQSRSFTATAERVEVLKGPASVLYGVQDPGGVINIVAKKPLYQAENSISATVGNHNMRQVGLDTTGPIGNSGFAYRFIADYLGKEHWREHGSEHSKFRQNVLAPSISWQNGRTKFLAAYEYQNYSVPFDRGTYLDLSPKNKDSVSYGKPIDIPARRRLDEPFNISKGDAHNLQISGEHKLNNNWTVKGVYGYSRNLYNDWQARIMSYNAATRQVVRRVDGTRPAKHEGQNLQFSLNGLVDQNENITHKLRFAVQAQDNTLSFGDMYRSKNIPGFSIDNPQYVGDSLIASSGTKPNAKDSGQYERMKTAAILMQDNAYIGDKWILSAGLRGQYYRSISGKGYGVNRFRNYSEGFKLLPQIGAVYLLRPDWSIYANYAQSLNPNAARGTDFKGKELPPETSRSYEVGTKYNGKLLSANLALFHITKRNIIGTVDDETRVTGKNRAYGAEIDVNGKITDKLGISANYTYTDTKILENASNPAVVGQAFDSVPEHEAGLTLTYDFGKALGGNWRVGAGARYIGSWGVGDTRGNWFTLPSATVYNAFATYDTKVGKLPLTVRLTGKNLGNKVHYISSTGSNSTMPFLSIGEPRTVTLGAKLSF</sequence>
<proteinExistence type="inferred from homology"/>
<keyword evidence="4" id="KW-0812">Transmembrane</keyword>
<accession>A0ABD7EYE0</accession>
<evidence type="ECO:0000259" key="8">
    <source>
        <dbReference type="Pfam" id="PF07715"/>
    </source>
</evidence>
<evidence type="ECO:0000256" key="2">
    <source>
        <dbReference type="ARBA" id="ARBA00023077"/>
    </source>
</evidence>
<evidence type="ECO:0000256" key="5">
    <source>
        <dbReference type="RuleBase" id="RU003357"/>
    </source>
</evidence>
<keyword evidence="4" id="KW-1134">Transmembrane beta strand</keyword>
<dbReference type="PANTHER" id="PTHR32552:SF85">
    <property type="entry name" value="BLL7968 PROTEIN"/>
    <property type="match status" value="1"/>
</dbReference>
<keyword evidence="2 5" id="KW-0798">TonB box</keyword>
<organism evidence="9 10">
    <name type="scientific">Neisseria perflava</name>
    <dbReference type="NCBI Taxonomy" id="33053"/>
    <lineage>
        <taxon>Bacteria</taxon>
        <taxon>Pseudomonadati</taxon>
        <taxon>Pseudomonadota</taxon>
        <taxon>Betaproteobacteria</taxon>
        <taxon>Neisseriales</taxon>
        <taxon>Neisseriaceae</taxon>
        <taxon>Neisseria</taxon>
    </lineage>
</organism>
<dbReference type="NCBIfam" id="TIGR01783">
    <property type="entry name" value="TonB-siderophor"/>
    <property type="match status" value="1"/>
</dbReference>
<keyword evidence="6" id="KW-0732">Signal</keyword>
<feature type="chain" id="PRO_5044895468" evidence="6">
    <location>
        <begin position="21"/>
        <end position="730"/>
    </location>
</feature>
<dbReference type="InterPro" id="IPR012910">
    <property type="entry name" value="Plug_dom"/>
</dbReference>
<feature type="domain" description="TonB-dependent receptor plug" evidence="8">
    <location>
        <begin position="67"/>
        <end position="164"/>
    </location>
</feature>
<dbReference type="Pfam" id="PF00593">
    <property type="entry name" value="TonB_dep_Rec_b-barrel"/>
    <property type="match status" value="1"/>
</dbReference>
<comment type="subcellular location">
    <subcellularLocation>
        <location evidence="4">Cell outer membrane</location>
        <topology evidence="4">Multi-pass membrane protein</topology>
    </subcellularLocation>
</comment>
<keyword evidence="4" id="KW-0813">Transport</keyword>
<protein>
    <submittedName>
        <fullName evidence="9">TonB-dependent siderophore receptor</fullName>
    </submittedName>
</protein>
<name>A0ABD7EYE0_NEIPE</name>
<keyword evidence="3 9" id="KW-0675">Receptor</keyword>
<dbReference type="KEGG" id="npf:LPB400_02525"/>
<dbReference type="PROSITE" id="PS52016">
    <property type="entry name" value="TONB_DEPENDENT_REC_3"/>
    <property type="match status" value="1"/>
</dbReference>
<evidence type="ECO:0000256" key="3">
    <source>
        <dbReference type="ARBA" id="ARBA00023170"/>
    </source>
</evidence>
<comment type="similarity">
    <text evidence="1 4 5">Belongs to the TonB-dependent receptor family.</text>
</comment>
<keyword evidence="4" id="KW-0998">Cell outer membrane</keyword>
<dbReference type="RefSeq" id="WP_219089299.1">
    <property type="nucleotide sequence ID" value="NZ_CP079818.1"/>
</dbReference>
<dbReference type="InterPro" id="IPR000531">
    <property type="entry name" value="Beta-barrel_TonB"/>
</dbReference>
<dbReference type="GO" id="GO:0009279">
    <property type="term" value="C:cell outer membrane"/>
    <property type="evidence" value="ECO:0007669"/>
    <property type="project" value="UniProtKB-SubCell"/>
</dbReference>
<evidence type="ECO:0000259" key="7">
    <source>
        <dbReference type="Pfam" id="PF00593"/>
    </source>
</evidence>
<dbReference type="Pfam" id="PF07715">
    <property type="entry name" value="Plug"/>
    <property type="match status" value="1"/>
</dbReference>
<dbReference type="CDD" id="cd01347">
    <property type="entry name" value="ligand_gated_channel"/>
    <property type="match status" value="1"/>
</dbReference>
<dbReference type="Proteomes" id="UP000825360">
    <property type="component" value="Chromosome"/>
</dbReference>
<keyword evidence="4 5" id="KW-0472">Membrane</keyword>
<dbReference type="AlphaFoldDB" id="A0ABD7EYE0"/>
<dbReference type="InterPro" id="IPR039426">
    <property type="entry name" value="TonB-dep_rcpt-like"/>
</dbReference>
<feature type="domain" description="TonB-dependent receptor-like beta-barrel" evidence="7">
    <location>
        <begin position="240"/>
        <end position="695"/>
    </location>
</feature>
<dbReference type="InterPro" id="IPR010105">
    <property type="entry name" value="TonB_sidphr_rcpt"/>
</dbReference>
<dbReference type="PANTHER" id="PTHR32552">
    <property type="entry name" value="FERRICHROME IRON RECEPTOR-RELATED"/>
    <property type="match status" value="1"/>
</dbReference>
<evidence type="ECO:0000313" key="9">
    <source>
        <dbReference type="EMBL" id="QXW90931.1"/>
    </source>
</evidence>
<reference evidence="9 10" key="1">
    <citation type="submission" date="2021-07" db="EMBL/GenBank/DDBJ databases">
        <title>Genome sequencing of Neisseria perflava LPB0400.</title>
        <authorList>
            <person name="Kim J."/>
        </authorList>
    </citation>
    <scope>NUCLEOTIDE SEQUENCE [LARGE SCALE GENOMIC DNA]</scope>
    <source>
        <strain evidence="9 10">LPB0400</strain>
    </source>
</reference>
<feature type="signal peptide" evidence="6">
    <location>
        <begin position="1"/>
        <end position="20"/>
    </location>
</feature>
<evidence type="ECO:0000256" key="6">
    <source>
        <dbReference type="SAM" id="SignalP"/>
    </source>
</evidence>
<dbReference type="EMBL" id="CP079818">
    <property type="protein sequence ID" value="QXW90931.1"/>
    <property type="molecule type" value="Genomic_DNA"/>
</dbReference>
<gene>
    <name evidence="9" type="ORF">LPB400_02525</name>
</gene>